<dbReference type="AlphaFoldDB" id="A0A0P8W4Q5"/>
<proteinExistence type="predicted"/>
<organism evidence="1 2">
    <name type="scientific">Oxobacter pfennigii</name>
    <dbReference type="NCBI Taxonomy" id="36849"/>
    <lineage>
        <taxon>Bacteria</taxon>
        <taxon>Bacillati</taxon>
        <taxon>Bacillota</taxon>
        <taxon>Clostridia</taxon>
        <taxon>Eubacteriales</taxon>
        <taxon>Clostridiaceae</taxon>
        <taxon>Oxobacter</taxon>
    </lineage>
</organism>
<comment type="caution">
    <text evidence="1">The sequence shown here is derived from an EMBL/GenBank/DDBJ whole genome shotgun (WGS) entry which is preliminary data.</text>
</comment>
<protein>
    <submittedName>
        <fullName evidence="1">Uncharacterized protein</fullName>
    </submittedName>
</protein>
<dbReference type="STRING" id="36849.OXPF_42710"/>
<dbReference type="OrthoDB" id="1798017at2"/>
<dbReference type="EMBL" id="LKET01000068">
    <property type="protein sequence ID" value="KPU42486.1"/>
    <property type="molecule type" value="Genomic_DNA"/>
</dbReference>
<evidence type="ECO:0000313" key="2">
    <source>
        <dbReference type="Proteomes" id="UP000050326"/>
    </source>
</evidence>
<accession>A0A0P8W4Q5</accession>
<gene>
    <name evidence="1" type="ORF">OXPF_42710</name>
</gene>
<name>A0A0P8W4Q5_9CLOT</name>
<sequence length="173" mass="19752">MDENKHPHKHDENCDCGRNHEHEHDENCSCGHDHYHGHSHEEIFGAKDEIPGVFSHSIEMNLENKITAEELKEALTKWIEGLKNWVSTNKYYIGHVKVFAGSDDVNLWLSTTGRQINVKTSENSTDKIMDKFTINITAIIFGAQEKALKDEAIKGLEEIFKYKLSGENNESSK</sequence>
<keyword evidence="2" id="KW-1185">Reference proteome</keyword>
<dbReference type="RefSeq" id="WP_054877191.1">
    <property type="nucleotide sequence ID" value="NZ_LKET01000068.1"/>
</dbReference>
<dbReference type="Proteomes" id="UP000050326">
    <property type="component" value="Unassembled WGS sequence"/>
</dbReference>
<evidence type="ECO:0000313" key="1">
    <source>
        <dbReference type="EMBL" id="KPU42486.1"/>
    </source>
</evidence>
<reference evidence="1 2" key="1">
    <citation type="submission" date="2015-09" db="EMBL/GenBank/DDBJ databases">
        <title>Genome sequence of Oxobacter pfennigii DSM 3222.</title>
        <authorList>
            <person name="Poehlein A."/>
            <person name="Bengelsdorf F.R."/>
            <person name="Schiel-Bengelsdorf B."/>
            <person name="Duerre P."/>
            <person name="Daniel R."/>
        </authorList>
    </citation>
    <scope>NUCLEOTIDE SEQUENCE [LARGE SCALE GENOMIC DNA]</scope>
    <source>
        <strain evidence="1 2">DSM 3222</strain>
    </source>
</reference>